<comment type="caution">
    <text evidence="2">The sequence shown here is derived from an EMBL/GenBank/DDBJ whole genome shotgun (WGS) entry which is preliminary data.</text>
</comment>
<sequence>MKKFWITLTLLLTMVGGLTLINTNPVTAQAVTKHYTVVPKTLRGHWRHYDKKKKSYDKVIFTKWEVKSQTAGKKNWFSLSGKTFKVAKRAKEKRLWHSDLSVTKLGKHQTYAVGQSYTDMLASWQRVKRNGKTALRCTPASPAQKVSSTYYYGY</sequence>
<accession>A0ABW4D526</accession>
<protein>
    <submittedName>
        <fullName evidence="2">Uncharacterized protein</fullName>
    </submittedName>
</protein>
<name>A0ABW4D526_9LACO</name>
<feature type="signal peptide" evidence="1">
    <location>
        <begin position="1"/>
        <end position="28"/>
    </location>
</feature>
<dbReference type="EMBL" id="JBHTOD010000003">
    <property type="protein sequence ID" value="MFD1455142.1"/>
    <property type="molecule type" value="Genomic_DNA"/>
</dbReference>
<feature type="chain" id="PRO_5047305352" evidence="1">
    <location>
        <begin position="29"/>
        <end position="154"/>
    </location>
</feature>
<organism evidence="2 3">
    <name type="scientific">Levilactobacillus lanxiensis</name>
    <dbReference type="NCBI Taxonomy" id="2799568"/>
    <lineage>
        <taxon>Bacteria</taxon>
        <taxon>Bacillati</taxon>
        <taxon>Bacillota</taxon>
        <taxon>Bacilli</taxon>
        <taxon>Lactobacillales</taxon>
        <taxon>Lactobacillaceae</taxon>
        <taxon>Levilactobacillus</taxon>
    </lineage>
</organism>
<evidence type="ECO:0000256" key="1">
    <source>
        <dbReference type="SAM" id="SignalP"/>
    </source>
</evidence>
<reference evidence="3" key="1">
    <citation type="journal article" date="2019" name="Int. J. Syst. Evol. Microbiol.">
        <title>The Global Catalogue of Microorganisms (GCM) 10K type strain sequencing project: providing services to taxonomists for standard genome sequencing and annotation.</title>
        <authorList>
            <consortium name="The Broad Institute Genomics Platform"/>
            <consortium name="The Broad Institute Genome Sequencing Center for Infectious Disease"/>
            <person name="Wu L."/>
            <person name="Ma J."/>
        </authorList>
    </citation>
    <scope>NUCLEOTIDE SEQUENCE [LARGE SCALE GENOMIC DNA]</scope>
    <source>
        <strain evidence="3">CCM 8979</strain>
    </source>
</reference>
<keyword evidence="1" id="KW-0732">Signal</keyword>
<dbReference type="Proteomes" id="UP001597189">
    <property type="component" value="Unassembled WGS sequence"/>
</dbReference>
<dbReference type="RefSeq" id="WP_203643756.1">
    <property type="nucleotide sequence ID" value="NZ_BOLN01000003.1"/>
</dbReference>
<evidence type="ECO:0000313" key="3">
    <source>
        <dbReference type="Proteomes" id="UP001597189"/>
    </source>
</evidence>
<gene>
    <name evidence="2" type="ORF">ACFQ44_05480</name>
</gene>
<proteinExistence type="predicted"/>
<keyword evidence="3" id="KW-1185">Reference proteome</keyword>
<evidence type="ECO:0000313" key="2">
    <source>
        <dbReference type="EMBL" id="MFD1455142.1"/>
    </source>
</evidence>